<accession>A0A848H1B1</accession>
<feature type="transmembrane region" description="Helical" evidence="5">
    <location>
        <begin position="130"/>
        <end position="148"/>
    </location>
</feature>
<dbReference type="InterPro" id="IPR000620">
    <property type="entry name" value="EamA_dom"/>
</dbReference>
<keyword evidence="2 5" id="KW-0812">Transmembrane</keyword>
<evidence type="ECO:0000256" key="3">
    <source>
        <dbReference type="ARBA" id="ARBA00022989"/>
    </source>
</evidence>
<dbReference type="PANTHER" id="PTHR32322:SF9">
    <property type="entry name" value="AMINO-ACID METABOLITE EFFLUX PUMP-RELATED"/>
    <property type="match status" value="1"/>
</dbReference>
<feature type="domain" description="EamA" evidence="6">
    <location>
        <begin position="19"/>
        <end position="139"/>
    </location>
</feature>
<dbReference type="Pfam" id="PF00892">
    <property type="entry name" value="EamA"/>
    <property type="match status" value="2"/>
</dbReference>
<feature type="transmembrane region" description="Helical" evidence="5">
    <location>
        <begin position="186"/>
        <end position="204"/>
    </location>
</feature>
<evidence type="ECO:0000256" key="4">
    <source>
        <dbReference type="ARBA" id="ARBA00023136"/>
    </source>
</evidence>
<evidence type="ECO:0000259" key="6">
    <source>
        <dbReference type="Pfam" id="PF00892"/>
    </source>
</evidence>
<name>A0A848H1B1_9BURK</name>
<feature type="domain" description="EamA" evidence="6">
    <location>
        <begin position="155"/>
        <end position="297"/>
    </location>
</feature>
<dbReference type="Proteomes" id="UP000541185">
    <property type="component" value="Unassembled WGS sequence"/>
</dbReference>
<feature type="transmembrane region" description="Helical" evidence="5">
    <location>
        <begin position="281"/>
        <end position="299"/>
    </location>
</feature>
<feature type="transmembrane region" description="Helical" evidence="5">
    <location>
        <begin position="43"/>
        <end position="63"/>
    </location>
</feature>
<evidence type="ECO:0000313" key="8">
    <source>
        <dbReference type="Proteomes" id="UP000541185"/>
    </source>
</evidence>
<gene>
    <name evidence="7" type="ORF">HHL11_13540</name>
</gene>
<comment type="caution">
    <text evidence="7">The sequence shown here is derived from an EMBL/GenBank/DDBJ whole genome shotgun (WGS) entry which is preliminary data.</text>
</comment>
<evidence type="ECO:0000256" key="2">
    <source>
        <dbReference type="ARBA" id="ARBA00022692"/>
    </source>
</evidence>
<evidence type="ECO:0000256" key="5">
    <source>
        <dbReference type="SAM" id="Phobius"/>
    </source>
</evidence>
<dbReference type="PANTHER" id="PTHR32322">
    <property type="entry name" value="INNER MEMBRANE TRANSPORTER"/>
    <property type="match status" value="1"/>
</dbReference>
<keyword evidence="3 5" id="KW-1133">Transmembrane helix</keyword>
<feature type="transmembrane region" description="Helical" evidence="5">
    <location>
        <begin position="255"/>
        <end position="275"/>
    </location>
</feature>
<protein>
    <submittedName>
        <fullName evidence="7">EamA family transporter</fullName>
    </submittedName>
</protein>
<keyword evidence="4 5" id="KW-0472">Membrane</keyword>
<organism evidence="7 8">
    <name type="scientific">Ramlibacter agri</name>
    <dbReference type="NCBI Taxonomy" id="2728837"/>
    <lineage>
        <taxon>Bacteria</taxon>
        <taxon>Pseudomonadati</taxon>
        <taxon>Pseudomonadota</taxon>
        <taxon>Betaproteobacteria</taxon>
        <taxon>Burkholderiales</taxon>
        <taxon>Comamonadaceae</taxon>
        <taxon>Ramlibacter</taxon>
    </lineage>
</organism>
<dbReference type="SUPFAM" id="SSF103481">
    <property type="entry name" value="Multidrug resistance efflux transporter EmrE"/>
    <property type="match status" value="2"/>
</dbReference>
<dbReference type="InterPro" id="IPR037185">
    <property type="entry name" value="EmrE-like"/>
</dbReference>
<feature type="transmembrane region" description="Helical" evidence="5">
    <location>
        <begin position="154"/>
        <end position="174"/>
    </location>
</feature>
<dbReference type="EMBL" id="JABBFX010000001">
    <property type="protein sequence ID" value="NML44776.1"/>
    <property type="molecule type" value="Genomic_DNA"/>
</dbReference>
<dbReference type="RefSeq" id="WP_169418882.1">
    <property type="nucleotide sequence ID" value="NZ_JABBFX010000001.1"/>
</dbReference>
<evidence type="ECO:0000256" key="1">
    <source>
        <dbReference type="ARBA" id="ARBA00004141"/>
    </source>
</evidence>
<feature type="transmembrane region" description="Helical" evidence="5">
    <location>
        <begin position="70"/>
        <end position="90"/>
    </location>
</feature>
<proteinExistence type="predicted"/>
<feature type="transmembrane region" description="Helical" evidence="5">
    <location>
        <begin position="224"/>
        <end position="243"/>
    </location>
</feature>
<evidence type="ECO:0000313" key="7">
    <source>
        <dbReference type="EMBL" id="NML44776.1"/>
    </source>
</evidence>
<dbReference type="GO" id="GO:0016020">
    <property type="term" value="C:membrane"/>
    <property type="evidence" value="ECO:0007669"/>
    <property type="project" value="UniProtKB-SubCell"/>
</dbReference>
<comment type="subcellular location">
    <subcellularLocation>
        <location evidence="1">Membrane</location>
        <topology evidence="1">Multi-pass membrane protein</topology>
    </subcellularLocation>
</comment>
<feature type="transmembrane region" description="Helical" evidence="5">
    <location>
        <begin position="16"/>
        <end position="37"/>
    </location>
</feature>
<keyword evidence="8" id="KW-1185">Reference proteome</keyword>
<dbReference type="AlphaFoldDB" id="A0A848H1B1"/>
<reference evidence="7 8" key="1">
    <citation type="submission" date="2020-04" db="EMBL/GenBank/DDBJ databases">
        <title>Ramlibacter sp. G-1-2-2 isolated from soil.</title>
        <authorList>
            <person name="Dahal R.H."/>
        </authorList>
    </citation>
    <scope>NUCLEOTIDE SEQUENCE [LARGE SCALE GENOMIC DNA]</scope>
    <source>
        <strain evidence="7 8">G-1-2-2</strain>
    </source>
</reference>
<feature type="transmembrane region" description="Helical" evidence="5">
    <location>
        <begin position="96"/>
        <end position="118"/>
    </location>
</feature>
<dbReference type="InterPro" id="IPR050638">
    <property type="entry name" value="AA-Vitamin_Transporters"/>
</dbReference>
<sequence>MTTPTNAQTPFKPSDLASVLAVIVIWGLNFVVMKVGLASFTPFQLGAARFGLAFLPLAFWVGLPQVRPRWILAFGLTQGVGQFGLLFVALRVGMTAAVASVVMQTQVFFTAILGAMLLRERIGGPLRVGFAFAAAGLACFAANVWTAHGTAVTGWGLALNLGSAFMWACSNIVVRKAQQDSGAFQPLPFVVWASAVAIVPFLLLSWCFDPPGSQGNWRHAPWQAWAAVAALGWLATSLAYGLWTGLLKRFAASRVAPFSLGVPVIGMLAGIAFLGETIAPLQWAGVFLVFCALCCVLLAQRLPPASSRP</sequence>